<proteinExistence type="predicted"/>
<protein>
    <submittedName>
        <fullName evidence="1">Uncharacterized protein</fullName>
    </submittedName>
</protein>
<name>A0A1S5QTR6_9CAUD</name>
<dbReference type="Proteomes" id="UP000223773">
    <property type="component" value="Segment"/>
</dbReference>
<organism evidence="1 2">
    <name type="scientific">Bacillus phage Leo2</name>
    <dbReference type="NCBI Taxonomy" id="1815973"/>
    <lineage>
        <taxon>Viruses</taxon>
        <taxon>Duplodnaviria</taxon>
        <taxon>Heunggongvirae</taxon>
        <taxon>Uroviricota</taxon>
        <taxon>Caudoviricetes</taxon>
        <taxon>Ehrlichviridae</taxon>
        <taxon>Andromedavirus</taxon>
        <taxon>Andromedavirus leo2</taxon>
    </lineage>
</organism>
<evidence type="ECO:0000313" key="2">
    <source>
        <dbReference type="Proteomes" id="UP000223773"/>
    </source>
</evidence>
<dbReference type="EMBL" id="KU836751">
    <property type="protein sequence ID" value="AMR60098.1"/>
    <property type="molecule type" value="Genomic_DNA"/>
</dbReference>
<sequence>MIKVTKAQYEALEIFFGNQRGLRTQLGCISKMHGKWEGSYKPLNDLPFEDFAELLVMGQYEVKRTIEEVIDGAIEDSKIDPFDNGSEYLISLKDTLKMEGLI</sequence>
<reference evidence="2" key="1">
    <citation type="submission" date="2016-02" db="EMBL/GenBank/DDBJ databases">
        <authorList>
            <person name="Morales N."/>
            <person name="Badran S."/>
            <person name="Schick P."/>
            <person name="Jacoby B."/>
            <person name="Reddi K."/>
            <person name="Villella W."/>
            <person name="Sanders E.R."/>
            <person name="Lorenz T.C."/>
        </authorList>
    </citation>
    <scope>NUCLEOTIDE SEQUENCE [LARGE SCALE GENOMIC DNA]</scope>
</reference>
<keyword evidence="2" id="KW-1185">Reference proteome</keyword>
<evidence type="ECO:0000313" key="1">
    <source>
        <dbReference type="EMBL" id="AMR60098.1"/>
    </source>
</evidence>
<gene>
    <name evidence="1" type="ORF">LEO2_60</name>
</gene>
<accession>A0A1S5QTR6</accession>